<feature type="binding site" evidence="17">
    <location>
        <position position="433"/>
    </location>
    <ligand>
        <name>(6S)-NADPHX</name>
        <dbReference type="ChEBI" id="CHEBI:64076"/>
    </ligand>
</feature>
<reference evidence="22" key="1">
    <citation type="submission" date="2019-12" db="EMBL/GenBank/DDBJ databases">
        <title>Comparative genomics gives insights into the taxonomy of the Azoarcus-Aromatoleum group and reveals separate origins of nif in the plant-associated Azoarcus and non-plant-associated Aromatoleum sub-groups.</title>
        <authorList>
            <person name="Lafos M."/>
            <person name="Maluk M."/>
            <person name="Batista M."/>
            <person name="Junghare M."/>
            <person name="Carmona M."/>
            <person name="Faoro H."/>
            <person name="Cruz L.M."/>
            <person name="Battistoni F."/>
            <person name="De Souza E."/>
            <person name="Pedrosa F."/>
            <person name="Chen W.-M."/>
            <person name="Poole P.S."/>
            <person name="Dixon R.A."/>
            <person name="James E.K."/>
        </authorList>
    </citation>
    <scope>NUCLEOTIDE SEQUENCE</scope>
    <source>
        <strain evidence="22">U120</strain>
    </source>
</reference>
<feature type="binding site" evidence="18">
    <location>
        <position position="125"/>
    </location>
    <ligand>
        <name>K(+)</name>
        <dbReference type="ChEBI" id="CHEBI:29103"/>
    </ligand>
</feature>
<dbReference type="EMBL" id="WTVH01000002">
    <property type="protein sequence ID" value="NMF92010.1"/>
    <property type="molecule type" value="Genomic_DNA"/>
</dbReference>
<evidence type="ECO:0000256" key="9">
    <source>
        <dbReference type="ARBA" id="ARBA00022958"/>
    </source>
</evidence>
<comment type="catalytic activity">
    <reaction evidence="1 18 19">
        <text>(6R)-NADHX = (6S)-NADHX</text>
        <dbReference type="Rhea" id="RHEA:32215"/>
        <dbReference type="ChEBI" id="CHEBI:64074"/>
        <dbReference type="ChEBI" id="CHEBI:64075"/>
        <dbReference type="EC" id="5.1.99.6"/>
    </reaction>
</comment>
<dbReference type="SUPFAM" id="SSF64153">
    <property type="entry name" value="YjeF N-terminal domain-like"/>
    <property type="match status" value="1"/>
</dbReference>
<evidence type="ECO:0000256" key="18">
    <source>
        <dbReference type="HAMAP-Rule" id="MF_01966"/>
    </source>
</evidence>
<evidence type="ECO:0000256" key="15">
    <source>
        <dbReference type="ARBA" id="ARBA00048238"/>
    </source>
</evidence>
<evidence type="ECO:0000256" key="12">
    <source>
        <dbReference type="ARBA" id="ARBA00023239"/>
    </source>
</evidence>
<protein>
    <recommendedName>
        <fullName evidence="19">Bifunctional NAD(P)H-hydrate repair enzyme</fullName>
    </recommendedName>
    <alternativeName>
        <fullName evidence="19">Nicotinamide nucleotide repair protein</fullName>
    </alternativeName>
    <domain>
        <recommendedName>
            <fullName evidence="19">ADP-dependent (S)-NAD(P)H-hydrate dehydratase</fullName>
            <ecNumber evidence="19">4.2.1.136</ecNumber>
        </recommendedName>
        <alternativeName>
            <fullName evidence="19">ADP-dependent NAD(P)HX dehydratase</fullName>
        </alternativeName>
    </domain>
    <domain>
        <recommendedName>
            <fullName evidence="19">NAD(P)H-hydrate epimerase</fullName>
            <ecNumber evidence="19">5.1.99.6</ecNumber>
        </recommendedName>
    </domain>
</protein>
<gene>
    <name evidence="17" type="primary">nnrD</name>
    <name evidence="18" type="synonym">nnrE</name>
    <name evidence="22" type="ORF">GO608_01510</name>
</gene>
<dbReference type="CDD" id="cd01171">
    <property type="entry name" value="YXKO-related"/>
    <property type="match status" value="1"/>
</dbReference>
<evidence type="ECO:0000256" key="14">
    <source>
        <dbReference type="ARBA" id="ARBA00025153"/>
    </source>
</evidence>
<keyword evidence="13" id="KW-0511">Multifunctional enzyme</keyword>
<dbReference type="Gene3D" id="3.40.50.10260">
    <property type="entry name" value="YjeF N-terminal domain"/>
    <property type="match status" value="1"/>
</dbReference>
<comment type="similarity">
    <text evidence="17">Belongs to the NnrD/CARKD family.</text>
</comment>
<evidence type="ECO:0000259" key="20">
    <source>
        <dbReference type="PROSITE" id="PS51383"/>
    </source>
</evidence>
<keyword evidence="8 17" id="KW-0521">NADP</keyword>
<feature type="binding site" evidence="18">
    <location>
        <position position="140"/>
    </location>
    <ligand>
        <name>(6S)-NADPHX</name>
        <dbReference type="ChEBI" id="CHEBI:64076"/>
    </ligand>
</feature>
<comment type="similarity">
    <text evidence="4 19">In the C-terminal section; belongs to the NnrD/CARKD family.</text>
</comment>
<keyword evidence="6 17" id="KW-0547">Nucleotide-binding</keyword>
<dbReference type="HAMAP" id="MF_01966">
    <property type="entry name" value="NADHX_epimerase"/>
    <property type="match status" value="1"/>
</dbReference>
<evidence type="ECO:0000256" key="16">
    <source>
        <dbReference type="ARBA" id="ARBA00049209"/>
    </source>
</evidence>
<evidence type="ECO:0000256" key="8">
    <source>
        <dbReference type="ARBA" id="ARBA00022857"/>
    </source>
</evidence>
<evidence type="ECO:0000256" key="10">
    <source>
        <dbReference type="ARBA" id="ARBA00023027"/>
    </source>
</evidence>
<keyword evidence="23" id="KW-1185">Reference proteome</keyword>
<comment type="similarity">
    <text evidence="18">Belongs to the NnrE/AIBP family.</text>
</comment>
<feature type="binding site" evidence="17">
    <location>
        <position position="313"/>
    </location>
    <ligand>
        <name>(6S)-NADPHX</name>
        <dbReference type="ChEBI" id="CHEBI:64076"/>
    </ligand>
</feature>
<dbReference type="Proteomes" id="UP000601990">
    <property type="component" value="Unassembled WGS sequence"/>
</dbReference>
<dbReference type="InterPro" id="IPR004443">
    <property type="entry name" value="YjeF_N_dom"/>
</dbReference>
<evidence type="ECO:0000256" key="6">
    <source>
        <dbReference type="ARBA" id="ARBA00022741"/>
    </source>
</evidence>
<dbReference type="Pfam" id="PF03853">
    <property type="entry name" value="YjeF_N"/>
    <property type="match status" value="1"/>
</dbReference>
<keyword evidence="11 18" id="KW-0413">Isomerase</keyword>
<comment type="function">
    <text evidence="18">Catalyzes the epimerization of the S- and R-forms of NAD(P)HX, a damaged form of NAD(P)H that is a result of enzymatic or heat-dependent hydration. This is a prerequisite for the S-specific NAD(P)H-hydrate dehydratase to allow the repair of both epimers of NAD(P)HX.</text>
</comment>
<evidence type="ECO:0000256" key="19">
    <source>
        <dbReference type="PIRNR" id="PIRNR017184"/>
    </source>
</evidence>
<comment type="subunit">
    <text evidence="17">Homotetramer.</text>
</comment>
<dbReference type="InterPro" id="IPR036652">
    <property type="entry name" value="YjeF_N_dom_sf"/>
</dbReference>
<keyword evidence="10 17" id="KW-0520">NAD</keyword>
<feature type="domain" description="YjeF N-terminal" evidence="21">
    <location>
        <begin position="9"/>
        <end position="215"/>
    </location>
</feature>
<evidence type="ECO:0000256" key="1">
    <source>
        <dbReference type="ARBA" id="ARBA00000013"/>
    </source>
</evidence>
<keyword evidence="9 18" id="KW-0630">Potassium</keyword>
<dbReference type="PANTHER" id="PTHR12592">
    <property type="entry name" value="ATP-DEPENDENT (S)-NAD(P)H-HYDRATE DEHYDRATASE FAMILY MEMBER"/>
    <property type="match status" value="1"/>
</dbReference>
<organism evidence="22 23">
    <name type="scientific">Aromatoleum buckelii</name>
    <dbReference type="NCBI Taxonomy" id="200254"/>
    <lineage>
        <taxon>Bacteria</taxon>
        <taxon>Pseudomonadati</taxon>
        <taxon>Pseudomonadota</taxon>
        <taxon>Betaproteobacteria</taxon>
        <taxon>Rhodocyclales</taxon>
        <taxon>Rhodocyclaceae</taxon>
        <taxon>Aromatoleum</taxon>
    </lineage>
</organism>
<dbReference type="Gene3D" id="3.40.1190.20">
    <property type="match status" value="1"/>
</dbReference>
<feature type="binding site" evidence="18">
    <location>
        <begin position="129"/>
        <end position="135"/>
    </location>
    <ligand>
        <name>(6S)-NADPHX</name>
        <dbReference type="ChEBI" id="CHEBI:64076"/>
    </ligand>
</feature>
<comment type="function">
    <text evidence="17">Catalyzes the dehydration of the S-form of NAD(P)HX at the expense of ADP, which is converted to AMP. Together with NAD(P)HX epimerase, which catalyzes the epimerization of the S- and R-forms, the enzyme allows the repair of both epimers of NAD(P)HX, a damaged form of NAD(P)H that is a result of enzymatic or heat-dependent hydration.</text>
</comment>
<evidence type="ECO:0000256" key="13">
    <source>
        <dbReference type="ARBA" id="ARBA00023268"/>
    </source>
</evidence>
<feature type="binding site" evidence="18">
    <location>
        <position position="158"/>
    </location>
    <ligand>
        <name>(6S)-NADPHX</name>
        <dbReference type="ChEBI" id="CHEBI:64076"/>
    </ligand>
</feature>
<feature type="binding site" evidence="17">
    <location>
        <position position="366"/>
    </location>
    <ligand>
        <name>(6S)-NADPHX</name>
        <dbReference type="ChEBI" id="CHEBI:64076"/>
    </ligand>
</feature>
<comment type="cofactor">
    <cofactor evidence="17">
        <name>Mg(2+)</name>
        <dbReference type="ChEBI" id="CHEBI:18420"/>
    </cofactor>
</comment>
<dbReference type="Pfam" id="PF01256">
    <property type="entry name" value="Carb_kinase"/>
    <property type="match status" value="1"/>
</dbReference>
<feature type="domain" description="YjeF C-terminal" evidence="20">
    <location>
        <begin position="223"/>
        <end position="493"/>
    </location>
</feature>
<comment type="catalytic activity">
    <reaction evidence="16 17 19">
        <text>(6S)-NADPHX + ADP = AMP + phosphate + NADPH + H(+)</text>
        <dbReference type="Rhea" id="RHEA:32235"/>
        <dbReference type="ChEBI" id="CHEBI:15378"/>
        <dbReference type="ChEBI" id="CHEBI:43474"/>
        <dbReference type="ChEBI" id="CHEBI:57783"/>
        <dbReference type="ChEBI" id="CHEBI:64076"/>
        <dbReference type="ChEBI" id="CHEBI:456215"/>
        <dbReference type="ChEBI" id="CHEBI:456216"/>
        <dbReference type="EC" id="4.2.1.136"/>
    </reaction>
</comment>
<evidence type="ECO:0000256" key="17">
    <source>
        <dbReference type="HAMAP-Rule" id="MF_01965"/>
    </source>
</evidence>
<comment type="cofactor">
    <cofactor evidence="18 19">
        <name>K(+)</name>
        <dbReference type="ChEBI" id="CHEBI:29103"/>
    </cofactor>
    <text evidence="18 19">Binds 1 potassium ion per subunit.</text>
</comment>
<dbReference type="EC" id="5.1.99.6" evidence="19"/>
<accession>A0ABX1MZZ5</accession>
<proteinExistence type="inferred from homology"/>
<dbReference type="NCBIfam" id="TIGR00196">
    <property type="entry name" value="yjeF_cterm"/>
    <property type="match status" value="1"/>
</dbReference>
<dbReference type="InterPro" id="IPR000631">
    <property type="entry name" value="CARKD"/>
</dbReference>
<evidence type="ECO:0000256" key="11">
    <source>
        <dbReference type="ARBA" id="ARBA00023235"/>
    </source>
</evidence>
<feature type="binding site" evidence="18">
    <location>
        <position position="61"/>
    </location>
    <ligand>
        <name>K(+)</name>
        <dbReference type="ChEBI" id="CHEBI:29103"/>
    </ligand>
</feature>
<dbReference type="PROSITE" id="PS51383">
    <property type="entry name" value="YJEF_C_3"/>
    <property type="match status" value="1"/>
</dbReference>
<feature type="binding site" evidence="17">
    <location>
        <begin position="403"/>
        <end position="407"/>
    </location>
    <ligand>
        <name>AMP</name>
        <dbReference type="ChEBI" id="CHEBI:456215"/>
    </ligand>
</feature>
<dbReference type="PIRSF" id="PIRSF017184">
    <property type="entry name" value="Nnr"/>
    <property type="match status" value="1"/>
</dbReference>
<evidence type="ECO:0000256" key="7">
    <source>
        <dbReference type="ARBA" id="ARBA00022840"/>
    </source>
</evidence>
<feature type="binding site" evidence="18">
    <location>
        <position position="161"/>
    </location>
    <ligand>
        <name>K(+)</name>
        <dbReference type="ChEBI" id="CHEBI:29103"/>
    </ligand>
</feature>
<dbReference type="NCBIfam" id="TIGR00197">
    <property type="entry name" value="yjeF_nterm"/>
    <property type="match status" value="1"/>
</dbReference>
<name>A0ABX1MZZ5_9RHOO</name>
<dbReference type="HAMAP" id="MF_01965">
    <property type="entry name" value="NADHX_dehydratase"/>
    <property type="match status" value="1"/>
</dbReference>
<keyword evidence="5 18" id="KW-0479">Metal-binding</keyword>
<dbReference type="PROSITE" id="PS01050">
    <property type="entry name" value="YJEF_C_2"/>
    <property type="match status" value="1"/>
</dbReference>
<evidence type="ECO:0000259" key="21">
    <source>
        <dbReference type="PROSITE" id="PS51385"/>
    </source>
</evidence>
<evidence type="ECO:0000256" key="3">
    <source>
        <dbReference type="ARBA" id="ARBA00006001"/>
    </source>
</evidence>
<dbReference type="PROSITE" id="PS51385">
    <property type="entry name" value="YJEF_N"/>
    <property type="match status" value="1"/>
</dbReference>
<feature type="binding site" evidence="17">
    <location>
        <position position="432"/>
    </location>
    <ligand>
        <name>AMP</name>
        <dbReference type="ChEBI" id="CHEBI:456215"/>
    </ligand>
</feature>
<evidence type="ECO:0000256" key="5">
    <source>
        <dbReference type="ARBA" id="ARBA00022723"/>
    </source>
</evidence>
<dbReference type="InterPro" id="IPR030677">
    <property type="entry name" value="Nnr"/>
</dbReference>
<feature type="binding site" evidence="17">
    <location>
        <position position="258"/>
    </location>
    <ligand>
        <name>(6S)-NADPHX</name>
        <dbReference type="ChEBI" id="CHEBI:64076"/>
    </ligand>
</feature>
<comment type="similarity">
    <text evidence="3 19">In the N-terminal section; belongs to the NnrE/AIBP family.</text>
</comment>
<comment type="catalytic activity">
    <reaction evidence="15 17 19">
        <text>(6S)-NADHX + ADP = AMP + phosphate + NADH + H(+)</text>
        <dbReference type="Rhea" id="RHEA:32223"/>
        <dbReference type="ChEBI" id="CHEBI:15378"/>
        <dbReference type="ChEBI" id="CHEBI:43474"/>
        <dbReference type="ChEBI" id="CHEBI:57945"/>
        <dbReference type="ChEBI" id="CHEBI:64074"/>
        <dbReference type="ChEBI" id="CHEBI:456215"/>
        <dbReference type="ChEBI" id="CHEBI:456216"/>
        <dbReference type="EC" id="4.2.1.136"/>
    </reaction>
</comment>
<comment type="function">
    <text evidence="14 19">Bifunctional enzyme that catalyzes the epimerization of the S- and R-forms of NAD(P)HX and the dehydration of the S-form of NAD(P)HX at the expense of ADP, which is converted to AMP. This allows the repair of both epimers of NAD(P)HX, a damaged form of NAD(P)H that is a result of enzymatic or heat-dependent hydration.</text>
</comment>
<comment type="caution">
    <text evidence="22">The sequence shown here is derived from an EMBL/GenBank/DDBJ whole genome shotgun (WGS) entry which is preliminary data.</text>
</comment>
<dbReference type="InterPro" id="IPR017953">
    <property type="entry name" value="Carbohydrate_kinase_pred_CS"/>
</dbReference>
<dbReference type="SUPFAM" id="SSF53613">
    <property type="entry name" value="Ribokinase-like"/>
    <property type="match status" value="1"/>
</dbReference>
<evidence type="ECO:0000256" key="2">
    <source>
        <dbReference type="ARBA" id="ARBA00000909"/>
    </source>
</evidence>
<keyword evidence="12 17" id="KW-0456">Lyase</keyword>
<comment type="catalytic activity">
    <reaction evidence="2 18 19">
        <text>(6R)-NADPHX = (6S)-NADPHX</text>
        <dbReference type="Rhea" id="RHEA:32227"/>
        <dbReference type="ChEBI" id="CHEBI:64076"/>
        <dbReference type="ChEBI" id="CHEBI:64077"/>
        <dbReference type="EC" id="5.1.99.6"/>
    </reaction>
</comment>
<dbReference type="RefSeq" id="WP_169197347.1">
    <property type="nucleotide sequence ID" value="NZ_WTVH02000009.1"/>
</dbReference>
<evidence type="ECO:0000256" key="4">
    <source>
        <dbReference type="ARBA" id="ARBA00009524"/>
    </source>
</evidence>
<keyword evidence="7 17" id="KW-0067">ATP-binding</keyword>
<dbReference type="PANTHER" id="PTHR12592:SF0">
    <property type="entry name" value="ATP-DEPENDENT (S)-NAD(P)H-HYDRATE DEHYDRATASE"/>
    <property type="match status" value="1"/>
</dbReference>
<dbReference type="InterPro" id="IPR029056">
    <property type="entry name" value="Ribokinase-like"/>
</dbReference>
<dbReference type="EC" id="4.2.1.136" evidence="19"/>
<evidence type="ECO:0000313" key="23">
    <source>
        <dbReference type="Proteomes" id="UP000601990"/>
    </source>
</evidence>
<feature type="binding site" evidence="18">
    <location>
        <begin position="60"/>
        <end position="64"/>
    </location>
    <ligand>
        <name>(6S)-NADPHX</name>
        <dbReference type="ChEBI" id="CHEBI:64076"/>
    </ligand>
</feature>
<evidence type="ECO:0000313" key="22">
    <source>
        <dbReference type="EMBL" id="NMF92010.1"/>
    </source>
</evidence>
<sequence length="501" mass="51918">MFQPPSPIYPVAGIRTIEARVAPLAQPSLMERAGRAAAEEAVRLTQDRAGQVLIVCGPGNNGGDGLVMARRLLQAGRAVTVAFAEDPRTLPPDAKAAFTAWRAAGGETVSDFPGAPANGWALVVDALFGIGLRRPVEGRYARWIDTMNAQQAPRLAIDIPSGLDADTGAILGTVFQATATLTFIALKPGLLTLDGPDCAGTVHVHRLDIDPAAWVSPPGFEIRPAMMREFLQPRRQNTHKGSYGDVGIIGGAPGMTGAALLAGRAALKLGSGRVYVGLVDDHALPVDNTQPELMLKRPEQVLEQASVLALGPGLGTSAAALALLERAVRSDRPLLLDADALNLLAETPHLKAQVAAREAPTVLTPHPGEAGRLLGIGTAVVQADRVASALELSTRFRADVVIKGGGSVLATTTGQWFINTTGHPGMASAGMGDVLTGLIASLLAQGWPARSALLAAVHLHGAAADRLAREGIGPIGLTASEVAEAARGVFNGWIVKAARGR</sequence>